<reference evidence="4" key="1">
    <citation type="submission" date="2016-06" db="EMBL/GenBank/DDBJ databases">
        <authorList>
            <person name="Varghese N."/>
        </authorList>
    </citation>
    <scope>NUCLEOTIDE SEQUENCE [LARGE SCALE GENOMIC DNA]</scope>
    <source>
        <strain evidence="4">DSM 45555</strain>
    </source>
</reference>
<keyword evidence="4" id="KW-1185">Reference proteome</keyword>
<evidence type="ECO:0000313" key="3">
    <source>
        <dbReference type="EMBL" id="SCF31613.1"/>
    </source>
</evidence>
<dbReference type="Gene3D" id="3.40.710.10">
    <property type="entry name" value="DD-peptidase/beta-lactamase superfamily"/>
    <property type="match status" value="1"/>
</dbReference>
<protein>
    <submittedName>
        <fullName evidence="3">CubicO group peptidase, beta-lactamase class C family</fullName>
    </submittedName>
</protein>
<accession>A0A1C4ZF76</accession>
<dbReference type="InterPro" id="IPR001466">
    <property type="entry name" value="Beta-lactam-related"/>
</dbReference>
<dbReference type="Pfam" id="PF24491">
    <property type="entry name" value="DUF7586"/>
    <property type="match status" value="1"/>
</dbReference>
<feature type="domain" description="Beta-lactamase-related" evidence="1">
    <location>
        <begin position="13"/>
        <end position="315"/>
    </location>
</feature>
<dbReference type="InterPro" id="IPR056008">
    <property type="entry name" value="DUF7586"/>
</dbReference>
<dbReference type="InterPro" id="IPR012338">
    <property type="entry name" value="Beta-lactam/transpept-like"/>
</dbReference>
<evidence type="ECO:0000313" key="4">
    <source>
        <dbReference type="Proteomes" id="UP000198551"/>
    </source>
</evidence>
<dbReference type="RefSeq" id="WP_091048110.1">
    <property type="nucleotide sequence ID" value="NZ_FMCV01000017.1"/>
</dbReference>
<evidence type="ECO:0000259" key="1">
    <source>
        <dbReference type="Pfam" id="PF00144"/>
    </source>
</evidence>
<dbReference type="AlphaFoldDB" id="A0A1C4ZF76"/>
<gene>
    <name evidence="3" type="ORF">GA0070215_11736</name>
</gene>
<dbReference type="SUPFAM" id="SSF56601">
    <property type="entry name" value="beta-lactamase/transpeptidase-like"/>
    <property type="match status" value="1"/>
</dbReference>
<dbReference type="EMBL" id="FMCV01000017">
    <property type="protein sequence ID" value="SCF31613.1"/>
    <property type="molecule type" value="Genomic_DNA"/>
</dbReference>
<dbReference type="Pfam" id="PF00144">
    <property type="entry name" value="Beta-lactamase"/>
    <property type="match status" value="1"/>
</dbReference>
<name>A0A1C4ZF76_9ACTN</name>
<dbReference type="Proteomes" id="UP000198551">
    <property type="component" value="Unassembled WGS sequence"/>
</dbReference>
<dbReference type="PANTHER" id="PTHR46825:SF7">
    <property type="entry name" value="D-ALANYL-D-ALANINE CARBOXYPEPTIDASE"/>
    <property type="match status" value="1"/>
</dbReference>
<sequence>MPLLPETARQVDLLVARAQAEGRGPSLALGVVRDARPAHLAVAGETPRPDGDLQYRVGSITKTMTAVLVMQQRDAGRLALDDPLDAHLPGTPVGAVTVRQLLGHVSGLQREPDGDWWERAEGTDLATLLAGLTPDKIAHPPHFVYHYSNLAYGLLGAVLERTTGTPWADLLTERLLTPLGMRRTTYHPAQPYARGYVVHPWDETLREEPRTDTGAMAPAGQLWSTVEDLGRWAAFLADPDPALLSPATLTEMCAPMVINDLDSWTGGHGLGIELYRVGDRVYAGHGGSMPGYVAGLAVHRPTRTAVVTFANSYGLRGHHIGALGREALTLVLDAEPAAPAPWRPADPPAADVAALTGRWWWMGGEYEFRVDASGDLVGGLAGKPLLRFTPEGPDRWRGRSGPQDGEILTVIRDGSGTPAALDMATFVLTRSPDQTP</sequence>
<dbReference type="PANTHER" id="PTHR46825">
    <property type="entry name" value="D-ALANYL-D-ALANINE-CARBOXYPEPTIDASE/ENDOPEPTIDASE AMPH"/>
    <property type="match status" value="1"/>
</dbReference>
<proteinExistence type="predicted"/>
<feature type="domain" description="DUF7586" evidence="2">
    <location>
        <begin position="349"/>
        <end position="430"/>
    </location>
</feature>
<organism evidence="3 4">
    <name type="scientific">Micromonospora marina</name>
    <dbReference type="NCBI Taxonomy" id="307120"/>
    <lineage>
        <taxon>Bacteria</taxon>
        <taxon>Bacillati</taxon>
        <taxon>Actinomycetota</taxon>
        <taxon>Actinomycetes</taxon>
        <taxon>Micromonosporales</taxon>
        <taxon>Micromonosporaceae</taxon>
        <taxon>Micromonospora</taxon>
    </lineage>
</organism>
<dbReference type="InterPro" id="IPR050491">
    <property type="entry name" value="AmpC-like"/>
</dbReference>
<evidence type="ECO:0000259" key="2">
    <source>
        <dbReference type="Pfam" id="PF24491"/>
    </source>
</evidence>